<protein>
    <submittedName>
        <fullName evidence="2">PEP-CTERM sorting domain-containing protein</fullName>
    </submittedName>
</protein>
<keyword evidence="1" id="KW-0732">Signal</keyword>
<evidence type="ECO:0000313" key="3">
    <source>
        <dbReference type="Proteomes" id="UP001595692"/>
    </source>
</evidence>
<feature type="signal peptide" evidence="1">
    <location>
        <begin position="1"/>
        <end position="26"/>
    </location>
</feature>
<dbReference type="NCBIfam" id="TIGR02595">
    <property type="entry name" value="PEP_CTERM"/>
    <property type="match status" value="1"/>
</dbReference>
<gene>
    <name evidence="2" type="ORF">ACFOSS_08640</name>
</gene>
<name>A0ABV8CMU8_9GAMM</name>
<dbReference type="EMBL" id="JBHSAF010000007">
    <property type="protein sequence ID" value="MFC3913531.1"/>
    <property type="molecule type" value="Genomic_DNA"/>
</dbReference>
<feature type="chain" id="PRO_5045258967" evidence="1">
    <location>
        <begin position="27"/>
        <end position="139"/>
    </location>
</feature>
<dbReference type="Proteomes" id="UP001595692">
    <property type="component" value="Unassembled WGS sequence"/>
</dbReference>
<accession>A0ABV8CMU8</accession>
<keyword evidence="3" id="KW-1185">Reference proteome</keyword>
<evidence type="ECO:0000313" key="2">
    <source>
        <dbReference type="EMBL" id="MFC3913531.1"/>
    </source>
</evidence>
<evidence type="ECO:0000256" key="1">
    <source>
        <dbReference type="SAM" id="SignalP"/>
    </source>
</evidence>
<reference evidence="3" key="1">
    <citation type="journal article" date="2019" name="Int. J. Syst. Evol. Microbiol.">
        <title>The Global Catalogue of Microorganisms (GCM) 10K type strain sequencing project: providing services to taxonomists for standard genome sequencing and annotation.</title>
        <authorList>
            <consortium name="The Broad Institute Genomics Platform"/>
            <consortium name="The Broad Institute Genome Sequencing Center for Infectious Disease"/>
            <person name="Wu L."/>
            <person name="Ma J."/>
        </authorList>
    </citation>
    <scope>NUCLEOTIDE SEQUENCE [LARGE SCALE GENOMIC DNA]</scope>
    <source>
        <strain evidence="3">CCUG 54939</strain>
    </source>
</reference>
<comment type="caution">
    <text evidence="2">The sequence shown here is derived from an EMBL/GenBank/DDBJ whole genome shotgun (WGS) entry which is preliminary data.</text>
</comment>
<dbReference type="RefSeq" id="WP_377151908.1">
    <property type="nucleotide sequence ID" value="NZ_JBHSAF010000007.1"/>
</dbReference>
<proteinExistence type="predicted"/>
<dbReference type="InterPro" id="IPR013424">
    <property type="entry name" value="Ice-binding_C"/>
</dbReference>
<sequence>MKYSTTLLRKKMLMLLLLSLSSVCHAQTYDGVALNGHGSTIASLIQGSPATTLPATLAEPTHFSPSLSLLGFSDLSWLPMVSELLPTSVTDSPVALLLTDATDLPEPGLVALVALGLVGISVSRRRWGRHEVSADIGRF</sequence>
<organism evidence="2 3">
    <name type="scientific">Pseudaeromonas sharmana</name>
    <dbReference type="NCBI Taxonomy" id="328412"/>
    <lineage>
        <taxon>Bacteria</taxon>
        <taxon>Pseudomonadati</taxon>
        <taxon>Pseudomonadota</taxon>
        <taxon>Gammaproteobacteria</taxon>
        <taxon>Aeromonadales</taxon>
        <taxon>Aeromonadaceae</taxon>
        <taxon>Pseudaeromonas</taxon>
    </lineage>
</organism>